<evidence type="ECO:0000313" key="4">
    <source>
        <dbReference type="Proteomes" id="UP001457282"/>
    </source>
</evidence>
<comment type="caution">
    <text evidence="3">The sequence shown here is derived from an EMBL/GenBank/DDBJ whole genome shotgun (WGS) entry which is preliminary data.</text>
</comment>
<dbReference type="InterPro" id="IPR050464">
    <property type="entry name" value="Zeta_carotene_desat/Oxidored"/>
</dbReference>
<dbReference type="Pfam" id="PF13450">
    <property type="entry name" value="NAD_binding_8"/>
    <property type="match status" value="1"/>
</dbReference>
<evidence type="ECO:0000259" key="2">
    <source>
        <dbReference type="Pfam" id="PF01593"/>
    </source>
</evidence>
<feature type="domain" description="Amine oxidase" evidence="2">
    <location>
        <begin position="266"/>
        <end position="444"/>
    </location>
</feature>
<feature type="region of interest" description="Disordered" evidence="1">
    <location>
        <begin position="20"/>
        <end position="45"/>
    </location>
</feature>
<reference evidence="3 4" key="1">
    <citation type="journal article" date="2023" name="G3 (Bethesda)">
        <title>A chromosome-length genome assembly and annotation of blackberry (Rubus argutus, cv. 'Hillquist').</title>
        <authorList>
            <person name="Bruna T."/>
            <person name="Aryal R."/>
            <person name="Dudchenko O."/>
            <person name="Sargent D.J."/>
            <person name="Mead D."/>
            <person name="Buti M."/>
            <person name="Cavallini A."/>
            <person name="Hytonen T."/>
            <person name="Andres J."/>
            <person name="Pham M."/>
            <person name="Weisz D."/>
            <person name="Mascagni F."/>
            <person name="Usai G."/>
            <person name="Natali L."/>
            <person name="Bassil N."/>
            <person name="Fernandez G.E."/>
            <person name="Lomsadze A."/>
            <person name="Armour M."/>
            <person name="Olukolu B."/>
            <person name="Poorten T."/>
            <person name="Britton C."/>
            <person name="Davik J."/>
            <person name="Ashrafi H."/>
            <person name="Aiden E.L."/>
            <person name="Borodovsky M."/>
            <person name="Worthington M."/>
        </authorList>
    </citation>
    <scope>NUCLEOTIDE SEQUENCE [LARGE SCALE GENOMIC DNA]</scope>
    <source>
        <strain evidence="3">PI 553951</strain>
    </source>
</reference>
<protein>
    <recommendedName>
        <fullName evidence="2">Amine oxidase domain-containing protein</fullName>
    </recommendedName>
</protein>
<dbReference type="PANTHER" id="PTHR42923:SF24">
    <property type="entry name" value="OS04G0560500 PROTEIN"/>
    <property type="match status" value="1"/>
</dbReference>
<evidence type="ECO:0000313" key="3">
    <source>
        <dbReference type="EMBL" id="KAK9944199.1"/>
    </source>
</evidence>
<dbReference type="Pfam" id="PF01593">
    <property type="entry name" value="Amino_oxidase"/>
    <property type="match status" value="1"/>
</dbReference>
<dbReference type="InterPro" id="IPR002937">
    <property type="entry name" value="Amino_oxidase"/>
</dbReference>
<dbReference type="Gene3D" id="3.50.50.60">
    <property type="entry name" value="FAD/NAD(P)-binding domain"/>
    <property type="match status" value="1"/>
</dbReference>
<sequence>MSLASCWRFPLTLPVQTTPRFTPRYPSGRASAQLDVTDAGGGGPNDDKKIKKVVVVGSGWAGLGAAHHLCNQGFDVTVLESDNEFGGLDEVGIRGYWYPYRNIFSLVDELDIKPFTNWTKLAQYSAEGLEVEFPVFQVLPQLPTPLGTLYYSQFVQLPLVDRLTSLPVTAAAIDFDNTDTAWRKYDSITARELFKQFGCSERLYQKVLAPLLQVGLLAPAEQCSAAATLGLLSYILAHQKDFDLVLCRGTTREKIFKPVDGVYDNQRFADAVVLAVGISTLQKLIENSAVLCTREEFVKVSNLATIDVLSVKLWLDRFDDSFGWSFFDLNAIHDDNKDSTVTVLQADFYRANELLLLTDKQIVAKVTSYLSKCIKDFKNATVINKEIGRFPKSSTHFFPGSYKYMMRGSTSFPNLFVAGDWIITRHGSWSQEKSYVTGLEAANRTVDYFGEGGFAKIIPVEEDEPHIQALRSLNRSFNDIKAQFPLSSYFLQ</sequence>
<dbReference type="SUPFAM" id="SSF51905">
    <property type="entry name" value="FAD/NAD(P)-binding domain"/>
    <property type="match status" value="1"/>
</dbReference>
<organism evidence="3 4">
    <name type="scientific">Rubus argutus</name>
    <name type="common">Southern blackberry</name>
    <dbReference type="NCBI Taxonomy" id="59490"/>
    <lineage>
        <taxon>Eukaryota</taxon>
        <taxon>Viridiplantae</taxon>
        <taxon>Streptophyta</taxon>
        <taxon>Embryophyta</taxon>
        <taxon>Tracheophyta</taxon>
        <taxon>Spermatophyta</taxon>
        <taxon>Magnoliopsida</taxon>
        <taxon>eudicotyledons</taxon>
        <taxon>Gunneridae</taxon>
        <taxon>Pentapetalae</taxon>
        <taxon>rosids</taxon>
        <taxon>fabids</taxon>
        <taxon>Rosales</taxon>
        <taxon>Rosaceae</taxon>
        <taxon>Rosoideae</taxon>
        <taxon>Rosoideae incertae sedis</taxon>
        <taxon>Rubus</taxon>
    </lineage>
</organism>
<dbReference type="EMBL" id="JBEDUW010000002">
    <property type="protein sequence ID" value="KAK9944199.1"/>
    <property type="molecule type" value="Genomic_DNA"/>
</dbReference>
<evidence type="ECO:0000256" key="1">
    <source>
        <dbReference type="SAM" id="MobiDB-lite"/>
    </source>
</evidence>
<dbReference type="PRINTS" id="PR00419">
    <property type="entry name" value="ADXRDTASE"/>
</dbReference>
<dbReference type="PANTHER" id="PTHR42923">
    <property type="entry name" value="PROTOPORPHYRINOGEN OXIDASE"/>
    <property type="match status" value="1"/>
</dbReference>
<dbReference type="GO" id="GO:0016491">
    <property type="term" value="F:oxidoreductase activity"/>
    <property type="evidence" value="ECO:0007669"/>
    <property type="project" value="InterPro"/>
</dbReference>
<keyword evidence="4" id="KW-1185">Reference proteome</keyword>
<proteinExistence type="predicted"/>
<gene>
    <name evidence="3" type="ORF">M0R45_009777</name>
</gene>
<dbReference type="InterPro" id="IPR036188">
    <property type="entry name" value="FAD/NAD-bd_sf"/>
</dbReference>
<dbReference type="Proteomes" id="UP001457282">
    <property type="component" value="Unassembled WGS sequence"/>
</dbReference>
<accession>A0AAW1Y5F9</accession>
<dbReference type="AlphaFoldDB" id="A0AAW1Y5F9"/>
<name>A0AAW1Y5F9_RUBAR</name>